<protein>
    <submittedName>
        <fullName evidence="1">Uncharacterized protein</fullName>
    </submittedName>
</protein>
<reference evidence="2" key="1">
    <citation type="journal article" date="2022" name="Mol. Ecol. Resour.">
        <title>The genomes of chicory, endive, great burdock and yacon provide insights into Asteraceae palaeo-polyploidization history and plant inulin production.</title>
        <authorList>
            <person name="Fan W."/>
            <person name="Wang S."/>
            <person name="Wang H."/>
            <person name="Wang A."/>
            <person name="Jiang F."/>
            <person name="Liu H."/>
            <person name="Zhao H."/>
            <person name="Xu D."/>
            <person name="Zhang Y."/>
        </authorList>
    </citation>
    <scope>NUCLEOTIDE SEQUENCE [LARGE SCALE GENOMIC DNA]</scope>
    <source>
        <strain evidence="2">cv. Punajuju</strain>
    </source>
</reference>
<gene>
    <name evidence="1" type="ORF">L2E82_09927</name>
</gene>
<reference evidence="1 2" key="2">
    <citation type="journal article" date="2022" name="Mol. Ecol. Resour.">
        <title>The genomes of chicory, endive, great burdock and yacon provide insights into Asteraceae paleo-polyploidization history and plant inulin production.</title>
        <authorList>
            <person name="Fan W."/>
            <person name="Wang S."/>
            <person name="Wang H."/>
            <person name="Wang A."/>
            <person name="Jiang F."/>
            <person name="Liu H."/>
            <person name="Zhao H."/>
            <person name="Xu D."/>
            <person name="Zhang Y."/>
        </authorList>
    </citation>
    <scope>NUCLEOTIDE SEQUENCE [LARGE SCALE GENOMIC DNA]</scope>
    <source>
        <strain evidence="2">cv. Punajuju</strain>
        <tissue evidence="1">Leaves</tissue>
    </source>
</reference>
<dbReference type="Proteomes" id="UP001055811">
    <property type="component" value="Linkage Group LG02"/>
</dbReference>
<proteinExistence type="predicted"/>
<dbReference type="EMBL" id="CM042010">
    <property type="protein sequence ID" value="KAI3780058.1"/>
    <property type="molecule type" value="Genomic_DNA"/>
</dbReference>
<evidence type="ECO:0000313" key="2">
    <source>
        <dbReference type="Proteomes" id="UP001055811"/>
    </source>
</evidence>
<organism evidence="1 2">
    <name type="scientific">Cichorium intybus</name>
    <name type="common">Chicory</name>
    <dbReference type="NCBI Taxonomy" id="13427"/>
    <lineage>
        <taxon>Eukaryota</taxon>
        <taxon>Viridiplantae</taxon>
        <taxon>Streptophyta</taxon>
        <taxon>Embryophyta</taxon>
        <taxon>Tracheophyta</taxon>
        <taxon>Spermatophyta</taxon>
        <taxon>Magnoliopsida</taxon>
        <taxon>eudicotyledons</taxon>
        <taxon>Gunneridae</taxon>
        <taxon>Pentapetalae</taxon>
        <taxon>asterids</taxon>
        <taxon>campanulids</taxon>
        <taxon>Asterales</taxon>
        <taxon>Asteraceae</taxon>
        <taxon>Cichorioideae</taxon>
        <taxon>Cichorieae</taxon>
        <taxon>Cichoriinae</taxon>
        <taxon>Cichorium</taxon>
    </lineage>
</organism>
<accession>A0ACB9GA17</accession>
<sequence length="162" mass="18090">MFDLNKSDIRPNVISEVDLLKVYIVRDRNRRSKEDAISAGNHGIEVRNWNHSLELVIPMLIKCTNRDWPGDLHWRQAQCAQEPGGVRPGAVRPGAVRPVLGAVWDKMVVVHAKARNNRDLNAANIQHNPGKGKDKVRDSRSGLVDTVSSSPALKETMVLYTP</sequence>
<keyword evidence="2" id="KW-1185">Reference proteome</keyword>
<comment type="caution">
    <text evidence="1">The sequence shown here is derived from an EMBL/GenBank/DDBJ whole genome shotgun (WGS) entry which is preliminary data.</text>
</comment>
<evidence type="ECO:0000313" key="1">
    <source>
        <dbReference type="EMBL" id="KAI3780058.1"/>
    </source>
</evidence>
<name>A0ACB9GA17_CICIN</name>